<name>A0ACB9HFA9_9ASTR</name>
<organism evidence="1 2">
    <name type="scientific">Smallanthus sonchifolius</name>
    <dbReference type="NCBI Taxonomy" id="185202"/>
    <lineage>
        <taxon>Eukaryota</taxon>
        <taxon>Viridiplantae</taxon>
        <taxon>Streptophyta</taxon>
        <taxon>Embryophyta</taxon>
        <taxon>Tracheophyta</taxon>
        <taxon>Spermatophyta</taxon>
        <taxon>Magnoliopsida</taxon>
        <taxon>eudicotyledons</taxon>
        <taxon>Gunneridae</taxon>
        <taxon>Pentapetalae</taxon>
        <taxon>asterids</taxon>
        <taxon>campanulids</taxon>
        <taxon>Asterales</taxon>
        <taxon>Asteraceae</taxon>
        <taxon>Asteroideae</taxon>
        <taxon>Heliantheae alliance</taxon>
        <taxon>Millerieae</taxon>
        <taxon>Smallanthus</taxon>
    </lineage>
</organism>
<reference evidence="1 2" key="2">
    <citation type="journal article" date="2022" name="Mol. Ecol. Resour.">
        <title>The genomes of chicory, endive, great burdock and yacon provide insights into Asteraceae paleo-polyploidization history and plant inulin production.</title>
        <authorList>
            <person name="Fan W."/>
            <person name="Wang S."/>
            <person name="Wang H."/>
            <person name="Wang A."/>
            <person name="Jiang F."/>
            <person name="Liu H."/>
            <person name="Zhao H."/>
            <person name="Xu D."/>
            <person name="Zhang Y."/>
        </authorList>
    </citation>
    <scope>NUCLEOTIDE SEQUENCE [LARGE SCALE GENOMIC DNA]</scope>
    <source>
        <strain evidence="2">cv. Yunnan</strain>
        <tissue evidence="1">Leaves</tissue>
    </source>
</reference>
<dbReference type="EMBL" id="CM042029">
    <property type="protein sequence ID" value="KAI3793945.1"/>
    <property type="molecule type" value="Genomic_DNA"/>
</dbReference>
<dbReference type="Proteomes" id="UP001056120">
    <property type="component" value="Linkage Group LG12"/>
</dbReference>
<evidence type="ECO:0000313" key="2">
    <source>
        <dbReference type="Proteomes" id="UP001056120"/>
    </source>
</evidence>
<gene>
    <name evidence="1" type="ORF">L1987_36568</name>
</gene>
<comment type="caution">
    <text evidence="1">The sequence shown here is derived from an EMBL/GenBank/DDBJ whole genome shotgun (WGS) entry which is preliminary data.</text>
</comment>
<protein>
    <submittedName>
        <fullName evidence="1">Uncharacterized protein</fullName>
    </submittedName>
</protein>
<keyword evidence="2" id="KW-1185">Reference proteome</keyword>
<proteinExistence type="predicted"/>
<sequence length="122" mass="13423">MQQEQIDELGFCPSFSCYSSDSLASTAAATISSLQQQRAARFHEADEDQFEFSLVLGDEELSADDIASDGRTVFPLFNRDILIQNEVDRVVEEEIGCSVLSEKKGLVGFFSNVNGSGMKLPF</sequence>
<reference evidence="2" key="1">
    <citation type="journal article" date="2022" name="Mol. Ecol. Resour.">
        <title>The genomes of chicory, endive, great burdock and yacon provide insights into Asteraceae palaeo-polyploidization history and plant inulin production.</title>
        <authorList>
            <person name="Fan W."/>
            <person name="Wang S."/>
            <person name="Wang H."/>
            <person name="Wang A."/>
            <person name="Jiang F."/>
            <person name="Liu H."/>
            <person name="Zhao H."/>
            <person name="Xu D."/>
            <person name="Zhang Y."/>
        </authorList>
    </citation>
    <scope>NUCLEOTIDE SEQUENCE [LARGE SCALE GENOMIC DNA]</scope>
    <source>
        <strain evidence="2">cv. Yunnan</strain>
    </source>
</reference>
<evidence type="ECO:0000313" key="1">
    <source>
        <dbReference type="EMBL" id="KAI3793945.1"/>
    </source>
</evidence>
<accession>A0ACB9HFA9</accession>